<comment type="caution">
    <text evidence="1">The sequence shown here is derived from an EMBL/GenBank/DDBJ whole genome shotgun (WGS) entry which is preliminary data.</text>
</comment>
<proteinExistence type="predicted"/>
<accession>K0UJI2</accession>
<reference evidence="1 2" key="1">
    <citation type="journal article" date="2012" name="J. Bacteriol.">
        <title>Complete Genome Sequence of Mycobacterium vaccae Type Strain ATCC 25954.</title>
        <authorList>
            <person name="Ho Y.S."/>
            <person name="Adroub S.A."/>
            <person name="Abadi M."/>
            <person name="Al Alwan B."/>
            <person name="Alkhateeb R."/>
            <person name="Gao G."/>
            <person name="Ragab A."/>
            <person name="Ali S."/>
            <person name="van Soolingen D."/>
            <person name="Bitter W."/>
            <person name="Pain A."/>
            <person name="Abdallah A.M."/>
        </authorList>
    </citation>
    <scope>NUCLEOTIDE SEQUENCE [LARGE SCALE GENOMIC DNA]</scope>
    <source>
        <strain evidence="1 2">ATCC 25954</strain>
    </source>
</reference>
<keyword evidence="2" id="KW-1185">Reference proteome</keyword>
<dbReference type="AlphaFoldDB" id="K0UJI2"/>
<dbReference type="eggNOG" id="COG0189">
    <property type="taxonomic scope" value="Bacteria"/>
</dbReference>
<evidence type="ECO:0000313" key="1">
    <source>
        <dbReference type="EMBL" id="EJZ06971.1"/>
    </source>
</evidence>
<sequence length="304" mass="34631">MEELQEHPAYKFAGKIYHDRIIGTMVRIRYRTKYLRKRFERDHQAATILFHPDRPDYSQILYKICNSLGLTITSSATTRPDVVVSFEDVTKRQHNAVLTELSDNHFVVNQHCNDISKTYVEKVFRDVFGYGTFVDPRTYQGACVMKSDDNAMHDGTLIECPTTTPRTDVVFQKLINNTTGDEVVDIRVPIVGGSIPLIYWKYRDARSRFSNRNARAKVGPPDSAFSDRELVLIQQFAKKLGLDFGELDVLRDVDDGQIYIVDVNNTPCGPPNHLGKAESEQAVKLLSASFNEEFVRKAPTRDAH</sequence>
<dbReference type="RefSeq" id="WP_003930244.1">
    <property type="nucleotide sequence ID" value="NZ_JH814689.1"/>
</dbReference>
<name>K0UJI2_MYCVA</name>
<evidence type="ECO:0008006" key="3">
    <source>
        <dbReference type="Google" id="ProtNLM"/>
    </source>
</evidence>
<protein>
    <recommendedName>
        <fullName evidence="3">ATP-grasp domain-containing protein</fullName>
    </recommendedName>
</protein>
<dbReference type="Gene3D" id="3.30.470.20">
    <property type="entry name" value="ATP-grasp fold, B domain"/>
    <property type="match status" value="1"/>
</dbReference>
<dbReference type="PATRIC" id="fig|1194972.3.peg.4009"/>
<dbReference type="HOGENOM" id="CLU_077918_0_0_11"/>
<organism evidence="1 2">
    <name type="scientific">Mycolicibacterium vaccae ATCC 25954</name>
    <dbReference type="NCBI Taxonomy" id="1194972"/>
    <lineage>
        <taxon>Bacteria</taxon>
        <taxon>Bacillati</taxon>
        <taxon>Actinomycetota</taxon>
        <taxon>Actinomycetes</taxon>
        <taxon>Mycobacteriales</taxon>
        <taxon>Mycobacteriaceae</taxon>
        <taxon>Mycolicibacterium</taxon>
    </lineage>
</organism>
<gene>
    <name evidence="1" type="ORF">MVAC_20123</name>
</gene>
<dbReference type="EMBL" id="ALQA01000049">
    <property type="protein sequence ID" value="EJZ06971.1"/>
    <property type="molecule type" value="Genomic_DNA"/>
</dbReference>
<evidence type="ECO:0000313" key="2">
    <source>
        <dbReference type="Proteomes" id="UP000006072"/>
    </source>
</evidence>
<dbReference type="Proteomes" id="UP000006072">
    <property type="component" value="Unassembled WGS sequence"/>
</dbReference>
<dbReference type="SUPFAM" id="SSF56059">
    <property type="entry name" value="Glutathione synthetase ATP-binding domain-like"/>
    <property type="match status" value="1"/>
</dbReference>